<reference evidence="1 2" key="1">
    <citation type="journal article" date="2019" name="Nat. Ecol. Evol.">
        <title>Megaphylogeny resolves global patterns of mushroom evolution.</title>
        <authorList>
            <person name="Varga T."/>
            <person name="Krizsan K."/>
            <person name="Foldi C."/>
            <person name="Dima B."/>
            <person name="Sanchez-Garcia M."/>
            <person name="Sanchez-Ramirez S."/>
            <person name="Szollosi G.J."/>
            <person name="Szarkandi J.G."/>
            <person name="Papp V."/>
            <person name="Albert L."/>
            <person name="Andreopoulos W."/>
            <person name="Angelini C."/>
            <person name="Antonin V."/>
            <person name="Barry K.W."/>
            <person name="Bougher N.L."/>
            <person name="Buchanan P."/>
            <person name="Buyck B."/>
            <person name="Bense V."/>
            <person name="Catcheside P."/>
            <person name="Chovatia M."/>
            <person name="Cooper J."/>
            <person name="Damon W."/>
            <person name="Desjardin D."/>
            <person name="Finy P."/>
            <person name="Geml J."/>
            <person name="Haridas S."/>
            <person name="Hughes K."/>
            <person name="Justo A."/>
            <person name="Karasinski D."/>
            <person name="Kautmanova I."/>
            <person name="Kiss B."/>
            <person name="Kocsube S."/>
            <person name="Kotiranta H."/>
            <person name="LaButti K.M."/>
            <person name="Lechner B.E."/>
            <person name="Liimatainen K."/>
            <person name="Lipzen A."/>
            <person name="Lukacs Z."/>
            <person name="Mihaltcheva S."/>
            <person name="Morgado L.N."/>
            <person name="Niskanen T."/>
            <person name="Noordeloos M.E."/>
            <person name="Ohm R.A."/>
            <person name="Ortiz-Santana B."/>
            <person name="Ovrebo C."/>
            <person name="Racz N."/>
            <person name="Riley R."/>
            <person name="Savchenko A."/>
            <person name="Shiryaev A."/>
            <person name="Soop K."/>
            <person name="Spirin V."/>
            <person name="Szebenyi C."/>
            <person name="Tomsovsky M."/>
            <person name="Tulloss R.E."/>
            <person name="Uehling J."/>
            <person name="Grigoriev I.V."/>
            <person name="Vagvolgyi C."/>
            <person name="Papp T."/>
            <person name="Martin F.M."/>
            <person name="Miettinen O."/>
            <person name="Hibbett D.S."/>
            <person name="Nagy L.G."/>
        </authorList>
    </citation>
    <scope>NUCLEOTIDE SEQUENCE [LARGE SCALE GENOMIC DNA]</scope>
    <source>
        <strain evidence="1 2">HHB13444</strain>
    </source>
</reference>
<keyword evidence="2" id="KW-1185">Reference proteome</keyword>
<evidence type="ECO:0000313" key="2">
    <source>
        <dbReference type="Proteomes" id="UP000308197"/>
    </source>
</evidence>
<dbReference type="Proteomes" id="UP000308197">
    <property type="component" value="Unassembled WGS sequence"/>
</dbReference>
<dbReference type="EMBL" id="ML211013">
    <property type="protein sequence ID" value="TFK91746.1"/>
    <property type="molecule type" value="Genomic_DNA"/>
</dbReference>
<organism evidence="1 2">
    <name type="scientific">Polyporus arcularius HHB13444</name>
    <dbReference type="NCBI Taxonomy" id="1314778"/>
    <lineage>
        <taxon>Eukaryota</taxon>
        <taxon>Fungi</taxon>
        <taxon>Dikarya</taxon>
        <taxon>Basidiomycota</taxon>
        <taxon>Agaricomycotina</taxon>
        <taxon>Agaricomycetes</taxon>
        <taxon>Polyporales</taxon>
        <taxon>Polyporaceae</taxon>
        <taxon>Polyporus</taxon>
    </lineage>
</organism>
<gene>
    <name evidence="1" type="ORF">K466DRAFT_482156</name>
</gene>
<feature type="non-terminal residue" evidence="1">
    <location>
        <position position="1"/>
    </location>
</feature>
<name>A0A5C3PQ85_9APHY</name>
<dbReference type="InParanoid" id="A0A5C3PQ85"/>
<sequence>PHTCVERVKKFFDTLFPKWDPKGCHPADYEGQLHKEPTKVGKELGEGLVLFDCQVTTNGMLRDGF</sequence>
<protein>
    <submittedName>
        <fullName evidence="1">Uncharacterized protein</fullName>
    </submittedName>
</protein>
<proteinExistence type="predicted"/>
<dbReference type="AlphaFoldDB" id="A0A5C3PQ85"/>
<accession>A0A5C3PQ85</accession>
<evidence type="ECO:0000313" key="1">
    <source>
        <dbReference type="EMBL" id="TFK91746.1"/>
    </source>
</evidence>